<dbReference type="AlphaFoldDB" id="A0A1X7U9A5"/>
<dbReference type="InParanoid" id="A0A1X7U9A5"/>
<proteinExistence type="predicted"/>
<evidence type="ECO:0000313" key="1">
    <source>
        <dbReference type="EnsemblMetazoa" id="Aqu2.1.24233_001"/>
    </source>
</evidence>
<reference evidence="1" key="1">
    <citation type="submission" date="2017-05" db="UniProtKB">
        <authorList>
            <consortium name="EnsemblMetazoa"/>
        </authorList>
    </citation>
    <scope>IDENTIFICATION</scope>
</reference>
<protein>
    <submittedName>
        <fullName evidence="1">Uncharacterized protein</fullName>
    </submittedName>
</protein>
<sequence>MKPWLSTKVGAVGMLKCPKNALKNDSRFGLAQMLKQVTGVLFRCMMVCQSIQ</sequence>
<name>A0A1X7U9A5_AMPQE</name>
<organism evidence="1">
    <name type="scientific">Amphimedon queenslandica</name>
    <name type="common">Sponge</name>
    <dbReference type="NCBI Taxonomy" id="400682"/>
    <lineage>
        <taxon>Eukaryota</taxon>
        <taxon>Metazoa</taxon>
        <taxon>Porifera</taxon>
        <taxon>Demospongiae</taxon>
        <taxon>Heteroscleromorpha</taxon>
        <taxon>Haplosclerida</taxon>
        <taxon>Niphatidae</taxon>
        <taxon>Amphimedon</taxon>
    </lineage>
</organism>
<dbReference type="EnsemblMetazoa" id="Aqu2.1.24233_001">
    <property type="protein sequence ID" value="Aqu2.1.24233_001"/>
    <property type="gene ID" value="Aqu2.1.24233"/>
</dbReference>
<accession>A0A1X7U9A5</accession>